<dbReference type="NCBIfam" id="TIGR03177">
    <property type="entry name" value="pilus_cpaB"/>
    <property type="match status" value="1"/>
</dbReference>
<organism evidence="3">
    <name type="scientific">Desulfobacca acetoxidans</name>
    <dbReference type="NCBI Taxonomy" id="60893"/>
    <lineage>
        <taxon>Bacteria</taxon>
        <taxon>Pseudomonadati</taxon>
        <taxon>Thermodesulfobacteriota</taxon>
        <taxon>Desulfobaccia</taxon>
        <taxon>Desulfobaccales</taxon>
        <taxon>Desulfobaccaceae</taxon>
        <taxon>Desulfobacca</taxon>
    </lineage>
</organism>
<dbReference type="Pfam" id="PF08666">
    <property type="entry name" value="SAF"/>
    <property type="match status" value="1"/>
</dbReference>
<evidence type="ECO:0000259" key="2">
    <source>
        <dbReference type="SMART" id="SM00858"/>
    </source>
</evidence>
<keyword evidence="1" id="KW-0812">Transmembrane</keyword>
<evidence type="ECO:0000313" key="3">
    <source>
        <dbReference type="EMBL" id="HHS29809.1"/>
    </source>
</evidence>
<evidence type="ECO:0000256" key="1">
    <source>
        <dbReference type="SAM" id="Phobius"/>
    </source>
</evidence>
<dbReference type="InterPro" id="IPR013974">
    <property type="entry name" value="SAF"/>
</dbReference>
<dbReference type="SMART" id="SM00858">
    <property type="entry name" value="SAF"/>
    <property type="match status" value="1"/>
</dbReference>
<reference evidence="3" key="1">
    <citation type="journal article" date="2020" name="mSystems">
        <title>Genome- and Community-Level Interaction Insights into Carbon Utilization and Element Cycling Functions of Hydrothermarchaeota in Hydrothermal Sediment.</title>
        <authorList>
            <person name="Zhou Z."/>
            <person name="Liu Y."/>
            <person name="Xu W."/>
            <person name="Pan J."/>
            <person name="Luo Z.H."/>
            <person name="Li M."/>
        </authorList>
    </citation>
    <scope>NUCLEOTIDE SEQUENCE [LARGE SCALE GENOMIC DNA]</scope>
    <source>
        <strain evidence="3">SpSt-767</strain>
    </source>
</reference>
<dbReference type="CDD" id="cd11614">
    <property type="entry name" value="SAF_CpaB_FlgA_like"/>
    <property type="match status" value="1"/>
</dbReference>
<name>A0A7V6A3W7_9BACT</name>
<dbReference type="InterPro" id="IPR031571">
    <property type="entry name" value="RcpC_dom"/>
</dbReference>
<dbReference type="EMBL" id="DTGR01000141">
    <property type="protein sequence ID" value="HHS29809.1"/>
    <property type="molecule type" value="Genomic_DNA"/>
</dbReference>
<feature type="domain" description="SAF" evidence="2">
    <location>
        <begin position="40"/>
        <end position="102"/>
    </location>
</feature>
<protein>
    <submittedName>
        <fullName evidence="3">Flp pilus assembly protein CpaB</fullName>
    </submittedName>
</protein>
<accession>A0A7V6A3W7</accession>
<feature type="transmembrane region" description="Helical" evidence="1">
    <location>
        <begin position="6"/>
        <end position="28"/>
    </location>
</feature>
<comment type="caution">
    <text evidence="3">The sequence shown here is derived from an EMBL/GenBank/DDBJ whole genome shotgun (WGS) entry which is preliminary data.</text>
</comment>
<dbReference type="Pfam" id="PF16976">
    <property type="entry name" value="RcpC"/>
    <property type="match status" value="1"/>
</dbReference>
<keyword evidence="1" id="KW-0472">Membrane</keyword>
<keyword evidence="1" id="KW-1133">Transmembrane helix</keyword>
<dbReference type="AlphaFoldDB" id="A0A7V6A3W7"/>
<gene>
    <name evidence="3" type="primary">cpaB</name>
    <name evidence="3" type="ORF">ENV52_08930</name>
</gene>
<sequence length="268" mass="28322">MKLPKGALYIVLAVAAGLVATVTVHKYVSIKTRVVAKPMAPVVVATAEIAPGTALSSAVVKTVSWPLELVPPGAPSSLAAVNDRVVIVPVAQGEPILMNKLAPEGTVAGLGGLLGEGKRAISVRVDDVSGNAGFIKPGDHVDVLMSIAVPNAQEEHYSKTILQNIVVLSTGQIWEQRQEDQKPVIVKTVTLEVKPEQGEILDLASNQGKIRLVLRSRNNLEIAETRGVVTSDLVHVSTPKSEPVVVAKTKQAPEIEVIKGMDRSKTSI</sequence>
<proteinExistence type="predicted"/>
<dbReference type="InterPro" id="IPR017592">
    <property type="entry name" value="Pilus_assmbl_Flp-typ_CpaB"/>
</dbReference>